<dbReference type="EMBL" id="GL385399">
    <property type="protein sequence ID" value="EJT73034.1"/>
    <property type="molecule type" value="Genomic_DNA"/>
</dbReference>
<reference evidence="3" key="4">
    <citation type="journal article" date="2015" name="G3 (Bethesda)">
        <title>Genome sequences of three phytopathogenic species of the Magnaporthaceae family of fungi.</title>
        <authorList>
            <person name="Okagaki L.H."/>
            <person name="Nunes C.C."/>
            <person name="Sailsbery J."/>
            <person name="Clay B."/>
            <person name="Brown D."/>
            <person name="John T."/>
            <person name="Oh Y."/>
            <person name="Young N."/>
            <person name="Fitzgerald M."/>
            <person name="Haas B.J."/>
            <person name="Zeng Q."/>
            <person name="Young S."/>
            <person name="Adiconis X."/>
            <person name="Fan L."/>
            <person name="Levin J.Z."/>
            <person name="Mitchell T.K."/>
            <person name="Okubara P.A."/>
            <person name="Farman M.L."/>
            <person name="Kohn L.M."/>
            <person name="Birren B."/>
            <person name="Ma L.-J."/>
            <person name="Dean R.A."/>
        </authorList>
    </citation>
    <scope>NUCLEOTIDE SEQUENCE</scope>
    <source>
        <strain evidence="3">R3-111a-1</strain>
    </source>
</reference>
<evidence type="ECO:0000313" key="2">
    <source>
        <dbReference type="EMBL" id="EJT73034.1"/>
    </source>
</evidence>
<gene>
    <name evidence="3" type="primary">20350343</name>
    <name evidence="2" type="ORF">GGTG_09885</name>
</gene>
<dbReference type="VEuPathDB" id="FungiDB:GGTG_09885"/>
<sequence>MSVLYAAGMDRPRECMVGVDVDPGRAMSRHCLVQRGTALQARGRSPSTSIPGAEGSDLDDGRGARPMAISRAMAMHPVQNFSFAPRRAPDLDPQPDSYRASGRSPTGLVAREGGGPPSGLDPGAEITTSGLEEQFRDLGKAPLYRRDQRGASSVLGSARDLRRTTVRSGRTKRLTSGKKSDFEGRQAVALGDKAESEGFWSL</sequence>
<reference evidence="2" key="2">
    <citation type="submission" date="2010-07" db="EMBL/GenBank/DDBJ databases">
        <authorList>
            <consortium name="The Broad Institute Genome Sequencing Platform"/>
            <consortium name="Broad Institute Genome Sequencing Center for Infectious Disease"/>
            <person name="Ma L.-J."/>
            <person name="Dead R."/>
            <person name="Young S."/>
            <person name="Zeng Q."/>
            <person name="Koehrsen M."/>
            <person name="Alvarado L."/>
            <person name="Berlin A."/>
            <person name="Chapman S.B."/>
            <person name="Chen Z."/>
            <person name="Freedman E."/>
            <person name="Gellesch M."/>
            <person name="Goldberg J."/>
            <person name="Griggs A."/>
            <person name="Gujja S."/>
            <person name="Heilman E.R."/>
            <person name="Heiman D."/>
            <person name="Hepburn T."/>
            <person name="Howarth C."/>
            <person name="Jen D."/>
            <person name="Larson L."/>
            <person name="Mehta T."/>
            <person name="Neiman D."/>
            <person name="Pearson M."/>
            <person name="Roberts A."/>
            <person name="Saif S."/>
            <person name="Shea T."/>
            <person name="Shenoy N."/>
            <person name="Sisk P."/>
            <person name="Stolte C."/>
            <person name="Sykes S."/>
            <person name="Walk T."/>
            <person name="White J."/>
            <person name="Yandava C."/>
            <person name="Haas B."/>
            <person name="Nusbaum C."/>
            <person name="Birren B."/>
        </authorList>
    </citation>
    <scope>NUCLEOTIDE SEQUENCE</scope>
    <source>
        <strain evidence="2">R3-111a-1</strain>
    </source>
</reference>
<proteinExistence type="predicted"/>
<dbReference type="AlphaFoldDB" id="J3P8Q0"/>
<dbReference type="HOGENOM" id="CLU_1354688_0_0_1"/>
<feature type="region of interest" description="Disordered" evidence="1">
    <location>
        <begin position="84"/>
        <end position="185"/>
    </location>
</feature>
<reference evidence="3" key="5">
    <citation type="submission" date="2018-04" db="UniProtKB">
        <authorList>
            <consortium name="EnsemblFungi"/>
        </authorList>
    </citation>
    <scope>IDENTIFICATION</scope>
    <source>
        <strain evidence="3">R3-111a-1</strain>
    </source>
</reference>
<dbReference type="RefSeq" id="XP_009226008.1">
    <property type="nucleotide sequence ID" value="XM_009227744.1"/>
</dbReference>
<dbReference type="Proteomes" id="UP000006039">
    <property type="component" value="Unassembled WGS sequence"/>
</dbReference>
<feature type="region of interest" description="Disordered" evidence="1">
    <location>
        <begin position="37"/>
        <end position="64"/>
    </location>
</feature>
<dbReference type="EnsemblFungi" id="EJT73034">
    <property type="protein sequence ID" value="EJT73034"/>
    <property type="gene ID" value="GGTG_09885"/>
</dbReference>
<protein>
    <submittedName>
        <fullName evidence="2 3">Uncharacterized protein</fullName>
    </submittedName>
</protein>
<dbReference type="GeneID" id="20350343"/>
<organism evidence="2">
    <name type="scientific">Gaeumannomyces tritici (strain R3-111a-1)</name>
    <name type="common">Wheat and barley take-all root rot fungus</name>
    <name type="synonym">Gaeumannomyces graminis var. tritici</name>
    <dbReference type="NCBI Taxonomy" id="644352"/>
    <lineage>
        <taxon>Eukaryota</taxon>
        <taxon>Fungi</taxon>
        <taxon>Dikarya</taxon>
        <taxon>Ascomycota</taxon>
        <taxon>Pezizomycotina</taxon>
        <taxon>Sordariomycetes</taxon>
        <taxon>Sordariomycetidae</taxon>
        <taxon>Magnaporthales</taxon>
        <taxon>Magnaporthaceae</taxon>
        <taxon>Gaeumannomyces</taxon>
    </lineage>
</organism>
<keyword evidence="4" id="KW-1185">Reference proteome</keyword>
<evidence type="ECO:0000256" key="1">
    <source>
        <dbReference type="SAM" id="MobiDB-lite"/>
    </source>
</evidence>
<feature type="compositionally biased region" description="Basic and acidic residues" evidence="1">
    <location>
        <begin position="133"/>
        <end position="149"/>
    </location>
</feature>
<evidence type="ECO:0000313" key="4">
    <source>
        <dbReference type="Proteomes" id="UP000006039"/>
    </source>
</evidence>
<reference evidence="4" key="1">
    <citation type="submission" date="2010-07" db="EMBL/GenBank/DDBJ databases">
        <title>The genome sequence of Gaeumannomyces graminis var. tritici strain R3-111a-1.</title>
        <authorList>
            <consortium name="The Broad Institute Genome Sequencing Platform"/>
            <person name="Ma L.-J."/>
            <person name="Dead R."/>
            <person name="Young S."/>
            <person name="Zeng Q."/>
            <person name="Koehrsen M."/>
            <person name="Alvarado L."/>
            <person name="Berlin A."/>
            <person name="Chapman S.B."/>
            <person name="Chen Z."/>
            <person name="Freedman E."/>
            <person name="Gellesch M."/>
            <person name="Goldberg J."/>
            <person name="Griggs A."/>
            <person name="Gujja S."/>
            <person name="Heilman E.R."/>
            <person name="Heiman D."/>
            <person name="Hepburn T."/>
            <person name="Howarth C."/>
            <person name="Jen D."/>
            <person name="Larson L."/>
            <person name="Mehta T."/>
            <person name="Neiman D."/>
            <person name="Pearson M."/>
            <person name="Roberts A."/>
            <person name="Saif S."/>
            <person name="Shea T."/>
            <person name="Shenoy N."/>
            <person name="Sisk P."/>
            <person name="Stolte C."/>
            <person name="Sykes S."/>
            <person name="Walk T."/>
            <person name="White J."/>
            <person name="Yandava C."/>
            <person name="Haas B."/>
            <person name="Nusbaum C."/>
            <person name="Birren B."/>
        </authorList>
    </citation>
    <scope>NUCLEOTIDE SEQUENCE [LARGE SCALE GENOMIC DNA]</scope>
    <source>
        <strain evidence="4">R3-111a-1</strain>
    </source>
</reference>
<evidence type="ECO:0000313" key="3">
    <source>
        <dbReference type="EnsemblFungi" id="EJT73034"/>
    </source>
</evidence>
<name>J3P8Q0_GAET3</name>
<reference evidence="2" key="3">
    <citation type="submission" date="2010-09" db="EMBL/GenBank/DDBJ databases">
        <title>Annotation of Gaeumannomyces graminis var. tritici R3-111a-1.</title>
        <authorList>
            <consortium name="The Broad Institute Genome Sequencing Platform"/>
            <person name="Ma L.-J."/>
            <person name="Dead R."/>
            <person name="Young S.K."/>
            <person name="Zeng Q."/>
            <person name="Gargeya S."/>
            <person name="Fitzgerald M."/>
            <person name="Haas B."/>
            <person name="Abouelleil A."/>
            <person name="Alvarado L."/>
            <person name="Arachchi H.M."/>
            <person name="Berlin A."/>
            <person name="Brown A."/>
            <person name="Chapman S.B."/>
            <person name="Chen Z."/>
            <person name="Dunbar C."/>
            <person name="Freedman E."/>
            <person name="Gearin G."/>
            <person name="Gellesch M."/>
            <person name="Goldberg J."/>
            <person name="Griggs A."/>
            <person name="Gujja S."/>
            <person name="Heiman D."/>
            <person name="Howarth C."/>
            <person name="Larson L."/>
            <person name="Lui A."/>
            <person name="MacDonald P.J.P."/>
            <person name="Mehta T."/>
            <person name="Montmayeur A."/>
            <person name="Murphy C."/>
            <person name="Neiman D."/>
            <person name="Pearson M."/>
            <person name="Priest M."/>
            <person name="Roberts A."/>
            <person name="Saif S."/>
            <person name="Shea T."/>
            <person name="Shenoy N."/>
            <person name="Sisk P."/>
            <person name="Stolte C."/>
            <person name="Sykes S."/>
            <person name="Yandava C."/>
            <person name="Wortman J."/>
            <person name="Nusbaum C."/>
            <person name="Birren B."/>
        </authorList>
    </citation>
    <scope>NUCLEOTIDE SEQUENCE</scope>
    <source>
        <strain evidence="2">R3-111a-1</strain>
    </source>
</reference>
<accession>J3P8Q0</accession>